<comment type="subunit">
    <text evidence="5">Homodimer.</text>
</comment>
<name>A0A177E8P3_9BACT</name>
<feature type="binding site" evidence="5">
    <location>
        <position position="73"/>
    </location>
    <ligand>
        <name>S-adenosyl-L-methionine</name>
        <dbReference type="ChEBI" id="CHEBI:59789"/>
    </ligand>
</feature>
<evidence type="ECO:0000256" key="2">
    <source>
        <dbReference type="ARBA" id="ARBA00022679"/>
    </source>
</evidence>
<keyword evidence="5" id="KW-0963">Cytoplasm</keyword>
<comment type="function">
    <text evidence="5">Specifically methylates the pseudouridine at position 1915 (m3Psi1915) in 23S rRNA.</text>
</comment>
<keyword evidence="3 5" id="KW-0949">S-adenosyl-L-methionine</keyword>
<accession>A0A177E8P3</accession>
<dbReference type="InterPro" id="IPR029026">
    <property type="entry name" value="tRNA_m1G_MTases_N"/>
</dbReference>
<dbReference type="AlphaFoldDB" id="A0A177E8P3"/>
<dbReference type="PANTHER" id="PTHR33603">
    <property type="entry name" value="METHYLTRANSFERASE"/>
    <property type="match status" value="1"/>
</dbReference>
<dbReference type="SUPFAM" id="SSF75217">
    <property type="entry name" value="alpha/beta knot"/>
    <property type="match status" value="1"/>
</dbReference>
<comment type="subcellular location">
    <subcellularLocation>
        <location evidence="5">Cytoplasm</location>
    </subcellularLocation>
</comment>
<dbReference type="GO" id="GO:0005737">
    <property type="term" value="C:cytoplasm"/>
    <property type="evidence" value="ECO:0007669"/>
    <property type="project" value="UniProtKB-SubCell"/>
</dbReference>
<dbReference type="EC" id="2.1.1.177" evidence="5"/>
<comment type="caution">
    <text evidence="6">The sequence shown here is derived from an EMBL/GenBank/DDBJ whole genome shotgun (WGS) entry which is preliminary data.</text>
</comment>
<organism evidence="6 7">
    <name type="scientific">Thermodesulfatator autotrophicus</name>
    <dbReference type="NCBI Taxonomy" id="1795632"/>
    <lineage>
        <taxon>Bacteria</taxon>
        <taxon>Pseudomonadati</taxon>
        <taxon>Thermodesulfobacteriota</taxon>
        <taxon>Thermodesulfobacteria</taxon>
        <taxon>Thermodesulfobacteriales</taxon>
        <taxon>Thermodesulfatatoraceae</taxon>
        <taxon>Thermodesulfatator</taxon>
    </lineage>
</organism>
<comment type="similarity">
    <text evidence="4 5">Belongs to the RNA methyltransferase RlmH family.</text>
</comment>
<evidence type="ECO:0000313" key="7">
    <source>
        <dbReference type="Proteomes" id="UP000076964"/>
    </source>
</evidence>
<comment type="catalytic activity">
    <reaction evidence="5">
        <text>pseudouridine(1915) in 23S rRNA + S-adenosyl-L-methionine = N(3)-methylpseudouridine(1915) in 23S rRNA + S-adenosyl-L-homocysteine + H(+)</text>
        <dbReference type="Rhea" id="RHEA:42752"/>
        <dbReference type="Rhea" id="RHEA-COMP:10221"/>
        <dbReference type="Rhea" id="RHEA-COMP:10222"/>
        <dbReference type="ChEBI" id="CHEBI:15378"/>
        <dbReference type="ChEBI" id="CHEBI:57856"/>
        <dbReference type="ChEBI" id="CHEBI:59789"/>
        <dbReference type="ChEBI" id="CHEBI:65314"/>
        <dbReference type="ChEBI" id="CHEBI:74486"/>
        <dbReference type="EC" id="2.1.1.177"/>
    </reaction>
</comment>
<dbReference type="InterPro" id="IPR003742">
    <property type="entry name" value="RlmH-like"/>
</dbReference>
<keyword evidence="1 5" id="KW-0489">Methyltransferase</keyword>
<keyword evidence="5" id="KW-0698">rRNA processing</keyword>
<dbReference type="EMBL" id="LSFI01000007">
    <property type="protein sequence ID" value="OAG28327.1"/>
    <property type="molecule type" value="Genomic_DNA"/>
</dbReference>
<dbReference type="Pfam" id="PF02590">
    <property type="entry name" value="SPOUT_MTase"/>
    <property type="match status" value="1"/>
</dbReference>
<dbReference type="PIRSF" id="PIRSF004505">
    <property type="entry name" value="MT_bac"/>
    <property type="match status" value="1"/>
</dbReference>
<reference evidence="6 7" key="1">
    <citation type="submission" date="2016-02" db="EMBL/GenBank/DDBJ databases">
        <title>Draft genome sequence of Thermodesulfatator sp. S606.</title>
        <authorList>
            <person name="Lai Q."/>
            <person name="Cao J."/>
            <person name="Dupont S."/>
            <person name="Shao Z."/>
            <person name="Jebbar M."/>
            <person name="Alain K."/>
        </authorList>
    </citation>
    <scope>NUCLEOTIDE SEQUENCE [LARGE SCALE GENOMIC DNA]</scope>
    <source>
        <strain evidence="6 7">S606</strain>
    </source>
</reference>
<dbReference type="Gene3D" id="3.40.1280.10">
    <property type="match status" value="1"/>
</dbReference>
<protein>
    <recommendedName>
        <fullName evidence="5">Ribosomal RNA large subunit methyltransferase H</fullName>
        <ecNumber evidence="5">2.1.1.177</ecNumber>
    </recommendedName>
    <alternativeName>
        <fullName evidence="5">23S rRNA (pseudouridine1915-N3)-methyltransferase</fullName>
    </alternativeName>
    <alternativeName>
        <fullName evidence="5">23S rRNA m3Psi1915 methyltransferase</fullName>
    </alternativeName>
    <alternativeName>
        <fullName evidence="5">rRNA (pseudouridine-N3-)-methyltransferase RlmH</fullName>
    </alternativeName>
</protein>
<sequence length="155" mass="17842">MRWPNTLKVVIPGKLKFSFIKDGVSFYEKRLKNYINFSLEERKVVKARVPDLIKQNEGKALLLGTEKAFIIALDERGKEFSSREWAKHLGNILEREREIHFLIGGAYGHSREVLEKAHLKLSLSKLTLGHEIAVLVLCEQIYRALSILSGEPYHK</sequence>
<dbReference type="Proteomes" id="UP000076964">
    <property type="component" value="Unassembled WGS sequence"/>
</dbReference>
<dbReference type="PANTHER" id="PTHR33603:SF1">
    <property type="entry name" value="RIBOSOMAL RNA LARGE SUBUNIT METHYLTRANSFERASE H"/>
    <property type="match status" value="1"/>
</dbReference>
<feature type="binding site" evidence="5">
    <location>
        <begin position="123"/>
        <end position="128"/>
    </location>
    <ligand>
        <name>S-adenosyl-L-methionine</name>
        <dbReference type="ChEBI" id="CHEBI:59789"/>
    </ligand>
</feature>
<feature type="binding site" evidence="5">
    <location>
        <position position="104"/>
    </location>
    <ligand>
        <name>S-adenosyl-L-methionine</name>
        <dbReference type="ChEBI" id="CHEBI:59789"/>
    </ligand>
</feature>
<keyword evidence="2 5" id="KW-0808">Transferase</keyword>
<dbReference type="CDD" id="cd18081">
    <property type="entry name" value="RlmH-like"/>
    <property type="match status" value="1"/>
</dbReference>
<dbReference type="HAMAP" id="MF_00658">
    <property type="entry name" value="23SrRNA_methyltr_H"/>
    <property type="match status" value="1"/>
</dbReference>
<proteinExistence type="inferred from homology"/>
<evidence type="ECO:0000313" key="6">
    <source>
        <dbReference type="EMBL" id="OAG28327.1"/>
    </source>
</evidence>
<dbReference type="STRING" id="1795632.TH606_02380"/>
<dbReference type="RefSeq" id="WP_068541095.1">
    <property type="nucleotide sequence ID" value="NZ_LSFI01000007.1"/>
</dbReference>
<keyword evidence="7" id="KW-1185">Reference proteome</keyword>
<evidence type="ECO:0000256" key="4">
    <source>
        <dbReference type="ARBA" id="ARBA00038303"/>
    </source>
</evidence>
<dbReference type="OrthoDB" id="9806643at2"/>
<evidence type="ECO:0000256" key="5">
    <source>
        <dbReference type="HAMAP-Rule" id="MF_00658"/>
    </source>
</evidence>
<gene>
    <name evidence="5" type="primary">rlmH</name>
    <name evidence="6" type="ORF">TH606_02380</name>
</gene>
<evidence type="ECO:0000256" key="3">
    <source>
        <dbReference type="ARBA" id="ARBA00022691"/>
    </source>
</evidence>
<evidence type="ECO:0000256" key="1">
    <source>
        <dbReference type="ARBA" id="ARBA00022603"/>
    </source>
</evidence>
<dbReference type="InterPro" id="IPR029028">
    <property type="entry name" value="Alpha/beta_knot_MTases"/>
</dbReference>
<dbReference type="GO" id="GO:0070038">
    <property type="term" value="F:rRNA (pseudouridine-N3-)-methyltransferase activity"/>
    <property type="evidence" value="ECO:0007669"/>
    <property type="project" value="UniProtKB-UniRule"/>
</dbReference>